<dbReference type="InterPro" id="IPR000182">
    <property type="entry name" value="GNAT_dom"/>
</dbReference>
<evidence type="ECO:0000313" key="10">
    <source>
        <dbReference type="Proteomes" id="UP000240830"/>
    </source>
</evidence>
<reference evidence="9 10" key="1">
    <citation type="submission" date="2016-10" db="EMBL/GenBank/DDBJ databases">
        <title>The genome of Paramicrosporidium saccamoebae is the missing link in understanding Cryptomycota and Microsporidia evolution.</title>
        <authorList>
            <person name="Quandt C.A."/>
            <person name="Beaudet D."/>
            <person name="Corsaro D."/>
            <person name="Michel R."/>
            <person name="Corradi N."/>
            <person name="James T."/>
        </authorList>
    </citation>
    <scope>NUCLEOTIDE SEQUENCE [LARGE SCALE GENOMIC DNA]</scope>
    <source>
        <strain evidence="9 10">KSL3</strain>
    </source>
</reference>
<comment type="similarity">
    <text evidence="2">Belongs to the acetyltransferase family. GCN5 subfamily.</text>
</comment>
<dbReference type="Gene3D" id="1.20.920.10">
    <property type="entry name" value="Bromodomain-like"/>
    <property type="match status" value="1"/>
</dbReference>
<evidence type="ECO:0000256" key="5">
    <source>
        <dbReference type="ARBA" id="ARBA00023242"/>
    </source>
</evidence>
<dbReference type="EMBL" id="MTSL01000159">
    <property type="protein sequence ID" value="PJF17797.1"/>
    <property type="molecule type" value="Genomic_DNA"/>
</dbReference>
<dbReference type="InterPro" id="IPR007590">
    <property type="entry name" value="Saf4/Yju2"/>
</dbReference>
<dbReference type="CDD" id="cd05509">
    <property type="entry name" value="Bromo_gcn5_like"/>
    <property type="match status" value="1"/>
</dbReference>
<evidence type="ECO:0000256" key="4">
    <source>
        <dbReference type="ARBA" id="ARBA00023159"/>
    </source>
</evidence>
<keyword evidence="4" id="KW-0010">Activator</keyword>
<dbReference type="GO" id="GO:0010484">
    <property type="term" value="F:histone H3 acetyltransferase activity"/>
    <property type="evidence" value="ECO:0007669"/>
    <property type="project" value="TreeGrafter"/>
</dbReference>
<dbReference type="InterPro" id="IPR036427">
    <property type="entry name" value="Bromodomain-like_sf"/>
</dbReference>
<dbReference type="InterPro" id="IPR016181">
    <property type="entry name" value="Acyl_CoA_acyltransferase"/>
</dbReference>
<dbReference type="SUPFAM" id="SSF47370">
    <property type="entry name" value="Bromodomain"/>
    <property type="match status" value="1"/>
</dbReference>
<evidence type="ECO:0000256" key="2">
    <source>
        <dbReference type="ARBA" id="ARBA00008607"/>
    </source>
</evidence>
<comment type="subcellular location">
    <subcellularLocation>
        <location evidence="1">Nucleus</location>
    </subcellularLocation>
</comment>
<protein>
    <submittedName>
        <fullName evidence="9">Uncharacterized protein</fullName>
    </submittedName>
</protein>
<dbReference type="PROSITE" id="PS50014">
    <property type="entry name" value="BROMODOMAIN_2"/>
    <property type="match status" value="1"/>
</dbReference>
<dbReference type="PANTHER" id="PTHR45750:SF3">
    <property type="entry name" value="HISTONE ACETYLTRANSFERASE"/>
    <property type="match status" value="1"/>
</dbReference>
<dbReference type="Proteomes" id="UP000240830">
    <property type="component" value="Unassembled WGS sequence"/>
</dbReference>
<dbReference type="PROSITE" id="PS51186">
    <property type="entry name" value="GNAT"/>
    <property type="match status" value="1"/>
</dbReference>
<dbReference type="GO" id="GO:0005634">
    <property type="term" value="C:nucleus"/>
    <property type="evidence" value="ECO:0007669"/>
    <property type="project" value="UniProtKB-SubCell"/>
</dbReference>
<dbReference type="GO" id="GO:0045944">
    <property type="term" value="P:positive regulation of transcription by RNA polymerase II"/>
    <property type="evidence" value="ECO:0007669"/>
    <property type="project" value="TreeGrafter"/>
</dbReference>
<keyword evidence="3 6" id="KW-0103">Bromodomain</keyword>
<accession>A0A2H9TJ67</accession>
<dbReference type="Gene3D" id="3.40.630.30">
    <property type="match status" value="1"/>
</dbReference>
<organism evidence="9 10">
    <name type="scientific">Paramicrosporidium saccamoebae</name>
    <dbReference type="NCBI Taxonomy" id="1246581"/>
    <lineage>
        <taxon>Eukaryota</taxon>
        <taxon>Fungi</taxon>
        <taxon>Fungi incertae sedis</taxon>
        <taxon>Cryptomycota</taxon>
        <taxon>Cryptomycota incertae sedis</taxon>
        <taxon>Paramicrosporidium</taxon>
    </lineage>
</organism>
<dbReference type="SUPFAM" id="SSF55729">
    <property type="entry name" value="Acyl-CoA N-acyltransferases (Nat)"/>
    <property type="match status" value="1"/>
</dbReference>
<proteinExistence type="inferred from homology"/>
<keyword evidence="5" id="KW-0539">Nucleus</keyword>
<dbReference type="OrthoDB" id="1937912at2759"/>
<dbReference type="GO" id="GO:0000123">
    <property type="term" value="C:histone acetyltransferase complex"/>
    <property type="evidence" value="ECO:0007669"/>
    <property type="project" value="TreeGrafter"/>
</dbReference>
<feature type="non-terminal residue" evidence="9">
    <location>
        <position position="1"/>
    </location>
</feature>
<evidence type="ECO:0000256" key="1">
    <source>
        <dbReference type="ARBA" id="ARBA00004123"/>
    </source>
</evidence>
<comment type="caution">
    <text evidence="9">The sequence shown here is derived from an EMBL/GenBank/DDBJ whole genome shotgun (WGS) entry which is preliminary data.</text>
</comment>
<evidence type="ECO:0000256" key="3">
    <source>
        <dbReference type="ARBA" id="ARBA00023117"/>
    </source>
</evidence>
<dbReference type="InterPro" id="IPR043701">
    <property type="entry name" value="Yju2"/>
</dbReference>
<gene>
    <name evidence="9" type="ORF">PSACC_02405</name>
</gene>
<keyword evidence="10" id="KW-1185">Reference proteome</keyword>
<dbReference type="STRING" id="1246581.A0A2H9TJ67"/>
<evidence type="ECO:0000259" key="8">
    <source>
        <dbReference type="PROSITE" id="PS51186"/>
    </source>
</evidence>
<dbReference type="SMART" id="SM00297">
    <property type="entry name" value="BROMO"/>
    <property type="match status" value="1"/>
</dbReference>
<feature type="domain" description="N-acetyltransferase" evidence="8">
    <location>
        <begin position="323"/>
        <end position="479"/>
    </location>
</feature>
<evidence type="ECO:0000313" key="9">
    <source>
        <dbReference type="EMBL" id="PJF17797.1"/>
    </source>
</evidence>
<name>A0A2H9TJ67_9FUNG</name>
<dbReference type="AlphaFoldDB" id="A0A2H9TJ67"/>
<sequence length="651" mass="75168">TGRHTNTQRRDGGWSLLSHWNIPPIRSEVNLQGIPGWTASAYCDSTAYYYSMSERKVINKYIPPNFDPERVPRGHRRSKHHTVRLMAPFSMRCTTCGEYIYKGRKFNARKENCPEEYLGIRIFRFYIRCPQCAAEITYKTDPKNADYECEHGAKRNFEPWREERAEEEASKRRREVEELHNPMRALENKSYDAKRELDIVEALDEIRTMNTRLERVDTDVVFARISSQHLENAANVDEVKAKEQAEDEAIIREAFANVQRQQQQQEQEDTVTINTNELLLGASASKPKRKLDPSSLGIFDFQGSIPVKFRDEPVREELAAARLEFRLLRNTGSAVDYEILTALKHIFQRQLPKMPREYITRLVYDRRHDSLAVLRPHGVIGGITYRVFPDRGFCEIVFCAISSSEQVKGFGAAVMNQLKEQVGRVSNGRVKHYLTYADNYAIGYFKKQGFSREVTLDRTVWAGYIKDYDGGTLMQCTVVEGVDYLNVFPMLHRQKMNLVKEIANVTDCAKVYAGINAPLTPEQIPGLLQAGWTPEMSQKAESARRGRLYEMLRPLLNELQSHPAAWPFLKPVDGEEVSSYYTVIREPMDLASMDSKLEGDQYKTLPEFIADFNLVVQNCRLFNDPDTSYCKNATNLEKFFQERLRARDSHR</sequence>
<dbReference type="PANTHER" id="PTHR45750">
    <property type="entry name" value="GH11602P"/>
    <property type="match status" value="1"/>
</dbReference>
<dbReference type="PRINTS" id="PR00503">
    <property type="entry name" value="BROMODOMAIN"/>
</dbReference>
<dbReference type="Pfam" id="PF00439">
    <property type="entry name" value="Bromodomain"/>
    <property type="match status" value="1"/>
</dbReference>
<dbReference type="HAMAP" id="MF_03226">
    <property type="entry name" value="YJU2"/>
    <property type="match status" value="1"/>
</dbReference>
<dbReference type="InterPro" id="IPR037800">
    <property type="entry name" value="GCN5"/>
</dbReference>
<feature type="domain" description="Bromo" evidence="7">
    <location>
        <begin position="560"/>
        <end position="630"/>
    </location>
</feature>
<evidence type="ECO:0000256" key="6">
    <source>
        <dbReference type="PROSITE-ProRule" id="PRU00035"/>
    </source>
</evidence>
<dbReference type="GO" id="GO:0000398">
    <property type="term" value="P:mRNA splicing, via spliceosome"/>
    <property type="evidence" value="ECO:0007669"/>
    <property type="project" value="InterPro"/>
</dbReference>
<dbReference type="Pfam" id="PF04502">
    <property type="entry name" value="Saf4_Yju2"/>
    <property type="match status" value="1"/>
</dbReference>
<dbReference type="InterPro" id="IPR001487">
    <property type="entry name" value="Bromodomain"/>
</dbReference>
<dbReference type="Pfam" id="PF00583">
    <property type="entry name" value="Acetyltransf_1"/>
    <property type="match status" value="1"/>
</dbReference>
<evidence type="ECO:0000259" key="7">
    <source>
        <dbReference type="PROSITE" id="PS50014"/>
    </source>
</evidence>